<organism evidence="2">
    <name type="scientific">Phaeomonas parva</name>
    <dbReference type="NCBI Taxonomy" id="124430"/>
    <lineage>
        <taxon>Eukaryota</taxon>
        <taxon>Sar</taxon>
        <taxon>Stramenopiles</taxon>
        <taxon>Ochrophyta</taxon>
        <taxon>Pinguiophyceae</taxon>
        <taxon>Pinguiochrysidales</taxon>
        <taxon>Pinguiochrysidaceae</taxon>
        <taxon>Phaeomonas</taxon>
    </lineage>
</organism>
<reference evidence="2" key="1">
    <citation type="submission" date="2021-01" db="EMBL/GenBank/DDBJ databases">
        <authorList>
            <person name="Corre E."/>
            <person name="Pelletier E."/>
            <person name="Niang G."/>
            <person name="Scheremetjew M."/>
            <person name="Finn R."/>
            <person name="Kale V."/>
            <person name="Holt S."/>
            <person name="Cochrane G."/>
            <person name="Meng A."/>
            <person name="Brown T."/>
            <person name="Cohen L."/>
        </authorList>
    </citation>
    <scope>NUCLEOTIDE SEQUENCE</scope>
    <source>
        <strain evidence="2">CCMP2877</strain>
    </source>
</reference>
<dbReference type="AlphaFoldDB" id="A0A7S1XNL8"/>
<proteinExistence type="predicted"/>
<sequence length="259" mass="28242">MDAASAPPAKRRGHLTAEEKEAMLGAYAEWVAAGMKKGDCPSKRLAEQYEVAPRYASKLWAKHLAEERRLKGGGAAADGGDAGSGGAGTGAGAGTGGAGAGPDGAGSGSGSGGETEGDVEAERYSFQLTDEQRTYIFRVYMDWKLAGSKRKDSPVRGLCEKFNIRKSTIHTVFKKMRRTGRVDNIVAHNKRKPHQTDWDYWGPKLREALRAKRAKPTLEELRAALAQSNERGLRVPSTQTISKWKKKNGYHQRTLVRTR</sequence>
<feature type="compositionally biased region" description="Gly residues" evidence="1">
    <location>
        <begin position="87"/>
        <end position="114"/>
    </location>
</feature>
<evidence type="ECO:0000313" key="2">
    <source>
        <dbReference type="EMBL" id="CAD9248254.1"/>
    </source>
</evidence>
<accession>A0A7S1XNL8</accession>
<dbReference type="EMBL" id="HBGJ01010631">
    <property type="protein sequence ID" value="CAD9248254.1"/>
    <property type="molecule type" value="Transcribed_RNA"/>
</dbReference>
<evidence type="ECO:0000256" key="1">
    <source>
        <dbReference type="SAM" id="MobiDB-lite"/>
    </source>
</evidence>
<gene>
    <name evidence="2" type="ORF">PPAR1163_LOCUS6613</name>
</gene>
<feature type="region of interest" description="Disordered" evidence="1">
    <location>
        <begin position="87"/>
        <end position="119"/>
    </location>
</feature>
<name>A0A7S1XNL8_9STRA</name>
<protein>
    <submittedName>
        <fullName evidence="2">Uncharacterized protein</fullName>
    </submittedName>
</protein>